<evidence type="ECO:0000256" key="1">
    <source>
        <dbReference type="ARBA" id="ARBA00022737"/>
    </source>
</evidence>
<evidence type="ECO:0000259" key="2">
    <source>
        <dbReference type="Pfam" id="PF13001"/>
    </source>
</evidence>
<name>A0ABD3GYV2_9MARC</name>
<proteinExistence type="predicted"/>
<evidence type="ECO:0000313" key="4">
    <source>
        <dbReference type="Proteomes" id="UP001633002"/>
    </source>
</evidence>
<keyword evidence="4" id="KW-1185">Reference proteome</keyword>
<dbReference type="Proteomes" id="UP001633002">
    <property type="component" value="Unassembled WGS sequence"/>
</dbReference>
<dbReference type="PANTHER" id="PTHR23346">
    <property type="entry name" value="TRANSLATIONAL ACTIVATOR GCN1-RELATED"/>
    <property type="match status" value="1"/>
</dbReference>
<dbReference type="EMBL" id="JBJQOH010000006">
    <property type="protein sequence ID" value="KAL3683347.1"/>
    <property type="molecule type" value="Genomic_DNA"/>
</dbReference>
<feature type="domain" description="Proteasome component Ecm29 N-terminal" evidence="2">
    <location>
        <begin position="1"/>
        <end position="299"/>
    </location>
</feature>
<evidence type="ECO:0000313" key="3">
    <source>
        <dbReference type="EMBL" id="KAL3683347.1"/>
    </source>
</evidence>
<dbReference type="Pfam" id="PF13001">
    <property type="entry name" value="ECM29_N"/>
    <property type="match status" value="1"/>
</dbReference>
<dbReference type="AlphaFoldDB" id="A0ABD3GYV2"/>
<reference evidence="3 4" key="1">
    <citation type="submission" date="2024-09" db="EMBL/GenBank/DDBJ databases">
        <title>Chromosome-scale assembly of Riccia sorocarpa.</title>
        <authorList>
            <person name="Paukszto L."/>
        </authorList>
    </citation>
    <scope>NUCLEOTIDE SEQUENCE [LARGE SCALE GENOMIC DNA]</scope>
    <source>
        <strain evidence="3">LP-2024</strain>
        <tissue evidence="3">Aerial parts of the thallus</tissue>
    </source>
</reference>
<protein>
    <recommendedName>
        <fullName evidence="2">Proteasome component Ecm29 N-terminal domain-containing protein</fullName>
    </recommendedName>
</protein>
<dbReference type="PANTHER" id="PTHR23346:SF19">
    <property type="entry name" value="PROTEASOME ADAPTER AND SCAFFOLD PROTEIN ECM29"/>
    <property type="match status" value="1"/>
</dbReference>
<sequence>MASPHQPTKLKVMEMLNHINKRVKDQLSIKLPLKELLVLYRLPNADPAVRNFSFIYIGMAHEHATLQEQAEVVPELLLGISKVRAHHQDEFLRMAAKGLEQYSSRMRTDNLAVKYAFVGDKADCNLFLEFCLQTLLYQPVSVSQEGTAAADAPPTAPPGLSLDQATRVRGKSVLRGEELVKRKLGLLNFVGDLELGADLLYPLFLVASVDNNEKVSKRGDELLKRKTTGVNLEDPNLIRRLLNIYLGIPSNTAVEANARVTPAGPALKTRLMATFTRSIAAANEFPLTLQCVFDCISGECLH</sequence>
<gene>
    <name evidence="3" type="ORF">R1sor_001369</name>
</gene>
<accession>A0ABD3GYV2</accession>
<comment type="caution">
    <text evidence="3">The sequence shown here is derived from an EMBL/GenBank/DDBJ whole genome shotgun (WGS) entry which is preliminary data.</text>
</comment>
<keyword evidence="1" id="KW-0677">Repeat</keyword>
<dbReference type="InterPro" id="IPR024372">
    <property type="entry name" value="Ecm29_N"/>
</dbReference>
<organism evidence="3 4">
    <name type="scientific">Riccia sorocarpa</name>
    <dbReference type="NCBI Taxonomy" id="122646"/>
    <lineage>
        <taxon>Eukaryota</taxon>
        <taxon>Viridiplantae</taxon>
        <taxon>Streptophyta</taxon>
        <taxon>Embryophyta</taxon>
        <taxon>Marchantiophyta</taxon>
        <taxon>Marchantiopsida</taxon>
        <taxon>Marchantiidae</taxon>
        <taxon>Marchantiales</taxon>
        <taxon>Ricciaceae</taxon>
        <taxon>Riccia</taxon>
    </lineage>
</organism>